<dbReference type="InterPro" id="IPR000172">
    <property type="entry name" value="GMC_OxRdtase_N"/>
</dbReference>
<dbReference type="Gene3D" id="3.50.50.60">
    <property type="entry name" value="FAD/NAD(P)-binding domain"/>
    <property type="match status" value="1"/>
</dbReference>
<dbReference type="GO" id="GO:0016614">
    <property type="term" value="F:oxidoreductase activity, acting on CH-OH group of donors"/>
    <property type="evidence" value="ECO:0007669"/>
    <property type="project" value="InterPro"/>
</dbReference>
<dbReference type="EMBL" id="CP098827">
    <property type="protein sequence ID" value="XBO71469.1"/>
    <property type="molecule type" value="Genomic_DNA"/>
</dbReference>
<dbReference type="PIRSF" id="PIRSF000137">
    <property type="entry name" value="Alcohol_oxidase"/>
    <property type="match status" value="1"/>
</dbReference>
<dbReference type="SUPFAM" id="SSF54373">
    <property type="entry name" value="FAD-linked reductases, C-terminal domain"/>
    <property type="match status" value="1"/>
</dbReference>
<dbReference type="SUPFAM" id="SSF51905">
    <property type="entry name" value="FAD/NAD(P)-binding domain"/>
    <property type="match status" value="1"/>
</dbReference>
<reference evidence="7" key="1">
    <citation type="submission" date="2022-06" db="EMBL/GenBank/DDBJ databases">
        <title>A novel DMS-producing enzyme.</title>
        <authorList>
            <person name="Zhang Y."/>
        </authorList>
    </citation>
    <scope>NUCLEOTIDE SEQUENCE</scope>
    <source>
        <strain evidence="7">RT37</strain>
    </source>
</reference>
<gene>
    <name evidence="7" type="ORF">NFG58_01765</name>
</gene>
<proteinExistence type="inferred from homology"/>
<evidence type="ECO:0000256" key="1">
    <source>
        <dbReference type="ARBA" id="ARBA00001974"/>
    </source>
</evidence>
<dbReference type="PANTHER" id="PTHR11552">
    <property type="entry name" value="GLUCOSE-METHANOL-CHOLINE GMC OXIDOREDUCTASE"/>
    <property type="match status" value="1"/>
</dbReference>
<feature type="domain" description="Glucose-methanol-choline oxidoreductase N-terminal" evidence="6">
    <location>
        <begin position="254"/>
        <end position="268"/>
    </location>
</feature>
<feature type="binding site" evidence="5">
    <location>
        <position position="218"/>
    </location>
    <ligand>
        <name>FAD</name>
        <dbReference type="ChEBI" id="CHEBI:57692"/>
    </ligand>
</feature>
<evidence type="ECO:0000256" key="4">
    <source>
        <dbReference type="ARBA" id="ARBA00022827"/>
    </source>
</evidence>
<sequence>MDYDFIIVGAGSAGCVLAHRLSASGHHKVLIVEAGGRDSSPWLRVPVGFAKTYYHPGYNYMYYSAEEPALANRRIYTPRGKVQGGSGSINAMIYVRGQPSDFDDWARAGNPGWGYQALLPYFRKLEQHPAGDTEFHSSQGLIGITPLKEIAHPICQSYLRAADELGYPLNDDFNGASIEGAGLYETNIRRGRRDSSNTAYLKPALERSNLTLKHVSQVQRVLFDDQRRASGIEYREQGQLKTLRARREVIVCAGAVDSPKLLMLSGLGDSEKLRQHGIAALQQLPGVGRNLQDHLAVSYFYRANCRTLNDDFNSLPGLTRATMKYLINRSGPLAMSVNQAGGFFRGHADEPAPNIQLYFNPLSYRIPAPPDTTLTADAYSGFLLAFNSCRPDSRGTIDLASADANEPAVIRPNYLGTRRDQDEAIQGSRLIRALAETAALGAVIDAEVTPADAVHDDQSMLEYFRANAGSIYHLCGTCAMGPDPREAVVDGSLRVHGVSGLRVIDASIFPNITSGNLNAPVMMVAEKGADLILQDHPI</sequence>
<accession>A0AAU7KJA1</accession>
<dbReference type="RefSeq" id="WP_348827470.1">
    <property type="nucleotide sequence ID" value="NZ_CP098827.1"/>
</dbReference>
<organism evidence="7">
    <name type="scientific">Halomonas sp. RT37</name>
    <dbReference type="NCBI Taxonomy" id="2950872"/>
    <lineage>
        <taxon>Bacteria</taxon>
        <taxon>Pseudomonadati</taxon>
        <taxon>Pseudomonadota</taxon>
        <taxon>Gammaproteobacteria</taxon>
        <taxon>Oceanospirillales</taxon>
        <taxon>Halomonadaceae</taxon>
        <taxon>Halomonas</taxon>
    </lineage>
</organism>
<dbReference type="AlphaFoldDB" id="A0AAU7KJA1"/>
<dbReference type="PROSITE" id="PS00624">
    <property type="entry name" value="GMC_OXRED_2"/>
    <property type="match status" value="1"/>
</dbReference>
<evidence type="ECO:0000256" key="2">
    <source>
        <dbReference type="ARBA" id="ARBA00010790"/>
    </source>
</evidence>
<keyword evidence="3" id="KW-0285">Flavoprotein</keyword>
<dbReference type="PANTHER" id="PTHR11552:SF147">
    <property type="entry name" value="CHOLINE DEHYDROGENASE, MITOCHONDRIAL"/>
    <property type="match status" value="1"/>
</dbReference>
<dbReference type="Pfam" id="PF00732">
    <property type="entry name" value="GMC_oxred_N"/>
    <property type="match status" value="1"/>
</dbReference>
<comment type="similarity">
    <text evidence="2">Belongs to the GMC oxidoreductase family.</text>
</comment>
<keyword evidence="4 5" id="KW-0274">FAD</keyword>
<dbReference type="InterPro" id="IPR012132">
    <property type="entry name" value="GMC_OxRdtase"/>
</dbReference>
<dbReference type="InterPro" id="IPR007867">
    <property type="entry name" value="GMC_OxRtase_C"/>
</dbReference>
<protein>
    <submittedName>
        <fullName evidence="7">GMC family oxidoreductase N-terminal domain-containing protein</fullName>
    </submittedName>
</protein>
<dbReference type="Gene3D" id="3.30.560.10">
    <property type="entry name" value="Glucose Oxidase, domain 3"/>
    <property type="match status" value="1"/>
</dbReference>
<evidence type="ECO:0000256" key="5">
    <source>
        <dbReference type="PIRSR" id="PIRSR000137-2"/>
    </source>
</evidence>
<dbReference type="GO" id="GO:0050660">
    <property type="term" value="F:flavin adenine dinucleotide binding"/>
    <property type="evidence" value="ECO:0007669"/>
    <property type="project" value="InterPro"/>
</dbReference>
<feature type="binding site" evidence="5">
    <location>
        <position position="82"/>
    </location>
    <ligand>
        <name>FAD</name>
        <dbReference type="ChEBI" id="CHEBI:57692"/>
    </ligand>
</feature>
<evidence type="ECO:0000313" key="7">
    <source>
        <dbReference type="EMBL" id="XBO71469.1"/>
    </source>
</evidence>
<name>A0AAU7KJA1_9GAMM</name>
<evidence type="ECO:0000259" key="6">
    <source>
        <dbReference type="PROSITE" id="PS00624"/>
    </source>
</evidence>
<evidence type="ECO:0000256" key="3">
    <source>
        <dbReference type="ARBA" id="ARBA00022630"/>
    </source>
</evidence>
<comment type="cofactor">
    <cofactor evidence="1 5">
        <name>FAD</name>
        <dbReference type="ChEBI" id="CHEBI:57692"/>
    </cofactor>
</comment>
<dbReference type="Pfam" id="PF05199">
    <property type="entry name" value="GMC_oxred_C"/>
    <property type="match status" value="1"/>
</dbReference>
<dbReference type="InterPro" id="IPR036188">
    <property type="entry name" value="FAD/NAD-bd_sf"/>
</dbReference>